<dbReference type="EMBL" id="QRAN01000001">
    <property type="protein sequence ID" value="RLQ23778.1"/>
    <property type="molecule type" value="Genomic_DNA"/>
</dbReference>
<accession>A0A3L7E1Q4</accession>
<dbReference type="Proteomes" id="UP000265509">
    <property type="component" value="Unassembled WGS sequence"/>
</dbReference>
<name>A0A3L7E1Q4_9GAMM</name>
<protein>
    <submittedName>
        <fullName evidence="1">Uncharacterized protein</fullName>
    </submittedName>
</protein>
<dbReference type="OrthoDB" id="7030285at2"/>
<evidence type="ECO:0000313" key="1">
    <source>
        <dbReference type="EMBL" id="RLQ23778.1"/>
    </source>
</evidence>
<sequence length="94" mass="10067">MNKQFLWWLAFAVLATAFALIQFIPSAPVTVPDELPAEESGEAADPLAALRGAKAPWLQLAGDTIDLHHGDFGACPHEGLDAASIRQLHRVPLA</sequence>
<keyword evidence="2" id="KW-1185">Reference proteome</keyword>
<dbReference type="AlphaFoldDB" id="A0A3L7E1Q4"/>
<proteinExistence type="predicted"/>
<comment type="caution">
    <text evidence="1">The sequence shown here is derived from an EMBL/GenBank/DDBJ whole genome shotgun (WGS) entry which is preliminary data.</text>
</comment>
<organism evidence="1 2">
    <name type="scientific">Seongchinamella sediminis</name>
    <dbReference type="NCBI Taxonomy" id="2283635"/>
    <lineage>
        <taxon>Bacteria</taxon>
        <taxon>Pseudomonadati</taxon>
        <taxon>Pseudomonadota</taxon>
        <taxon>Gammaproteobacteria</taxon>
        <taxon>Cellvibrionales</taxon>
        <taxon>Halieaceae</taxon>
        <taxon>Seongchinamella</taxon>
    </lineage>
</organism>
<evidence type="ECO:0000313" key="2">
    <source>
        <dbReference type="Proteomes" id="UP000265509"/>
    </source>
</evidence>
<reference evidence="1 2" key="1">
    <citation type="submission" date="2018-07" db="EMBL/GenBank/DDBJ databases">
        <title>Halioglobus sp. genome submission.</title>
        <authorList>
            <person name="Ye M.-Q."/>
            <person name="Du Z.-J."/>
        </authorList>
    </citation>
    <scope>NUCLEOTIDE SEQUENCE [LARGE SCALE GENOMIC DNA]</scope>
    <source>
        <strain evidence="1 2">U0301</strain>
    </source>
</reference>
<dbReference type="RefSeq" id="WP_117952336.1">
    <property type="nucleotide sequence ID" value="NZ_QRAN01000001.1"/>
</dbReference>
<gene>
    <name evidence="1" type="ORF">DWB85_01095</name>
</gene>